<dbReference type="AlphaFoldDB" id="A0A833A331"/>
<sequence>MWCSVSCVKLISVKLPEALIDGIDELVKRGVYPSRSAVMRTAVRDLLRKELWRQ</sequence>
<name>A0A833A331_CALS0</name>
<dbReference type="InterPro" id="IPR010985">
    <property type="entry name" value="Ribbon_hlx_hlx"/>
</dbReference>
<evidence type="ECO:0000259" key="1">
    <source>
        <dbReference type="Pfam" id="PF01402"/>
    </source>
</evidence>
<dbReference type="InterPro" id="IPR002145">
    <property type="entry name" value="CopG"/>
</dbReference>
<dbReference type="PANTHER" id="PTHR36215">
    <property type="entry name" value="BLL4998 PROTEIN"/>
    <property type="match status" value="1"/>
</dbReference>
<dbReference type="InterPro" id="IPR013321">
    <property type="entry name" value="Arc_rbn_hlx_hlx"/>
</dbReference>
<protein>
    <submittedName>
        <fullName evidence="2">Ribbon-helix-helix protein, CopG family</fullName>
    </submittedName>
</protein>
<dbReference type="Proteomes" id="UP000608579">
    <property type="component" value="Unassembled WGS sequence"/>
</dbReference>
<evidence type="ECO:0000313" key="3">
    <source>
        <dbReference type="Proteomes" id="UP000608579"/>
    </source>
</evidence>
<dbReference type="Gene3D" id="1.10.1220.10">
    <property type="entry name" value="Met repressor-like"/>
    <property type="match status" value="1"/>
</dbReference>
<dbReference type="Pfam" id="PF01402">
    <property type="entry name" value="RHH_1"/>
    <property type="match status" value="1"/>
</dbReference>
<gene>
    <name evidence="2" type="ORF">EYH45_01665</name>
</gene>
<reference evidence="2" key="1">
    <citation type="journal article" date="2020" name="ISME J.">
        <title>Gammaproteobacteria mediating utilization of methyl-, sulfur- and petroleum organic compounds in deep ocean hydrothermal plumes.</title>
        <authorList>
            <person name="Zhou Z."/>
            <person name="Liu Y."/>
            <person name="Pan J."/>
            <person name="Cron B.R."/>
            <person name="Toner B.M."/>
            <person name="Anantharaman K."/>
            <person name="Breier J.A."/>
            <person name="Dick G.J."/>
            <person name="Li M."/>
        </authorList>
    </citation>
    <scope>NUCLEOTIDE SEQUENCE</scope>
    <source>
        <strain evidence="2">SZUA-1515</strain>
    </source>
</reference>
<evidence type="ECO:0000313" key="2">
    <source>
        <dbReference type="EMBL" id="HIQ29253.1"/>
    </source>
</evidence>
<comment type="caution">
    <text evidence="2">The sequence shown here is derived from an EMBL/GenBank/DDBJ whole genome shotgun (WGS) entry which is preliminary data.</text>
</comment>
<dbReference type="SUPFAM" id="SSF47598">
    <property type="entry name" value="Ribbon-helix-helix"/>
    <property type="match status" value="1"/>
</dbReference>
<dbReference type="CDD" id="cd22231">
    <property type="entry name" value="RHH_NikR_HicB-like"/>
    <property type="match status" value="1"/>
</dbReference>
<dbReference type="GO" id="GO:0006355">
    <property type="term" value="P:regulation of DNA-templated transcription"/>
    <property type="evidence" value="ECO:0007669"/>
    <property type="project" value="InterPro"/>
</dbReference>
<dbReference type="PANTHER" id="PTHR36215:SF1">
    <property type="entry name" value="BLL4998 PROTEIN"/>
    <property type="match status" value="1"/>
</dbReference>
<accession>A0A833A331</accession>
<organism evidence="2 3">
    <name type="scientific">Caldiarchaeum subterraneum</name>
    <dbReference type="NCBI Taxonomy" id="311458"/>
    <lineage>
        <taxon>Archaea</taxon>
        <taxon>Nitrososphaerota</taxon>
        <taxon>Candidatus Caldarchaeales</taxon>
        <taxon>Candidatus Caldarchaeaceae</taxon>
        <taxon>Candidatus Caldarchaeum</taxon>
    </lineage>
</organism>
<feature type="domain" description="Ribbon-helix-helix protein CopG" evidence="1">
    <location>
        <begin position="9"/>
        <end position="50"/>
    </location>
</feature>
<proteinExistence type="predicted"/>
<dbReference type="EMBL" id="DQVM01000030">
    <property type="protein sequence ID" value="HIQ29253.1"/>
    <property type="molecule type" value="Genomic_DNA"/>
</dbReference>